<organism evidence="9 10">
    <name type="scientific">Mycolicibacter kumamotonensis</name>
    <dbReference type="NCBI Taxonomy" id="354243"/>
    <lineage>
        <taxon>Bacteria</taxon>
        <taxon>Bacillati</taxon>
        <taxon>Actinomycetota</taxon>
        <taxon>Actinomycetes</taxon>
        <taxon>Mycobacteriales</taxon>
        <taxon>Mycobacteriaceae</taxon>
        <taxon>Mycolicibacter</taxon>
    </lineage>
</organism>
<proteinExistence type="inferred from homology"/>
<dbReference type="OrthoDB" id="5196425at2"/>
<evidence type="ECO:0000256" key="7">
    <source>
        <dbReference type="SAM" id="MobiDB-lite"/>
    </source>
</evidence>
<evidence type="ECO:0000256" key="3">
    <source>
        <dbReference type="ARBA" id="ARBA00022741"/>
    </source>
</evidence>
<gene>
    <name evidence="9" type="ORF">ACT18_00675</name>
</gene>
<dbReference type="GO" id="GO:0003697">
    <property type="term" value="F:single-stranded DNA binding"/>
    <property type="evidence" value="ECO:0007669"/>
    <property type="project" value="InterPro"/>
</dbReference>
<reference evidence="9 10" key="1">
    <citation type="submission" date="2015-06" db="EMBL/GenBank/DDBJ databases">
        <title>Genome sequence of Mycobacterium kumamotonense strain Roo.</title>
        <authorList>
            <person name="Greninger A.L."/>
            <person name="Cunningham G."/>
            <person name="Miller S."/>
        </authorList>
    </citation>
    <scope>NUCLEOTIDE SEQUENCE [LARGE SCALE GENOMIC DNA]</scope>
    <source>
        <strain evidence="9 10">Roo</strain>
    </source>
</reference>
<feature type="domain" description="RecA-like N-terminal" evidence="8">
    <location>
        <begin position="8"/>
        <end position="261"/>
    </location>
</feature>
<evidence type="ECO:0000259" key="8">
    <source>
        <dbReference type="Pfam" id="PF00154"/>
    </source>
</evidence>
<sequence length="372" mass="40149">MTATADKLLAGLKKQFGDDAKIGMASDLQDSRSFESSGSLALDFALGNGGWPTNRVVEIAGGEHVGKSTLAMLTVRTFLLAQPDRCAVYLDLEHKIDMTWAAQMIGEELMDRIVLMQPLHIESASDMYVSAVSTGTVCIAVLDSIGGAPSMQAVNKSAEIGVMGGNAIGVGRFARLAASHSNVFNCLTIGVNQVREDMAGLHRTIRPGGMAWKHAVTQSVVLKRGQGKVHDKINGEDVQVGQEIKGKVIKNGCAPPGRTASWWFFNIPTDRYAFGIDTMDEIVRLSLLTNVIERKGAWYFHPALPDGKIQSKDRLQDTIRDDDSLFATLRSEVMARLGDVADQVAPISDPDTDIPDEPSAGYGNVFKEAADE</sequence>
<evidence type="ECO:0000256" key="1">
    <source>
        <dbReference type="ARBA" id="ARBA00009391"/>
    </source>
</evidence>
<dbReference type="InterPro" id="IPR027417">
    <property type="entry name" value="P-loop_NTPase"/>
</dbReference>
<keyword evidence="5" id="KW-0233">DNA recombination</keyword>
<dbReference type="PANTHER" id="PTHR45900">
    <property type="entry name" value="RECA"/>
    <property type="match status" value="1"/>
</dbReference>
<dbReference type="Pfam" id="PF00154">
    <property type="entry name" value="RecA_N"/>
    <property type="match status" value="1"/>
</dbReference>
<dbReference type="EMBL" id="LFOE01000001">
    <property type="protein sequence ID" value="OBY33493.1"/>
    <property type="molecule type" value="Genomic_DNA"/>
</dbReference>
<evidence type="ECO:0000313" key="9">
    <source>
        <dbReference type="EMBL" id="OBY33493.1"/>
    </source>
</evidence>
<keyword evidence="3" id="KW-0547">Nucleotide-binding</keyword>
<dbReference type="InterPro" id="IPR049428">
    <property type="entry name" value="RecA-like_N"/>
</dbReference>
<dbReference type="SUPFAM" id="SSF52540">
    <property type="entry name" value="P-loop containing nucleoside triphosphate hydrolases"/>
    <property type="match status" value="1"/>
</dbReference>
<feature type="region of interest" description="Disordered" evidence="7">
    <location>
        <begin position="344"/>
        <end position="364"/>
    </location>
</feature>
<protein>
    <recommendedName>
        <fullName evidence="2">Protein RecA</fullName>
    </recommendedName>
    <alternativeName>
        <fullName evidence="6">Recombinase A</fullName>
    </alternativeName>
</protein>
<keyword evidence="4" id="KW-0067">ATP-binding</keyword>
<comment type="similarity">
    <text evidence="1">Belongs to the RecA family.</text>
</comment>
<evidence type="ECO:0000256" key="2">
    <source>
        <dbReference type="ARBA" id="ARBA00015553"/>
    </source>
</evidence>
<dbReference type="InterPro" id="IPR013765">
    <property type="entry name" value="DNA_recomb/repair_RecA"/>
</dbReference>
<name>A0A1B8SLC6_9MYCO</name>
<accession>A0A1B8SLC6</accession>
<comment type="caution">
    <text evidence="9">The sequence shown here is derived from an EMBL/GenBank/DDBJ whole genome shotgun (WGS) entry which is preliminary data.</text>
</comment>
<keyword evidence="10" id="KW-1185">Reference proteome</keyword>
<evidence type="ECO:0000256" key="5">
    <source>
        <dbReference type="ARBA" id="ARBA00023172"/>
    </source>
</evidence>
<dbReference type="Proteomes" id="UP000092668">
    <property type="component" value="Unassembled WGS sequence"/>
</dbReference>
<dbReference type="AlphaFoldDB" id="A0A1B8SLC6"/>
<dbReference type="RefSeq" id="WP_065286765.1">
    <property type="nucleotide sequence ID" value="NZ_LFOE01000001.1"/>
</dbReference>
<dbReference type="GO" id="GO:0006281">
    <property type="term" value="P:DNA repair"/>
    <property type="evidence" value="ECO:0007669"/>
    <property type="project" value="InterPro"/>
</dbReference>
<dbReference type="Gene3D" id="3.40.50.300">
    <property type="entry name" value="P-loop containing nucleotide triphosphate hydrolases"/>
    <property type="match status" value="1"/>
</dbReference>
<dbReference type="GO" id="GO:0006310">
    <property type="term" value="P:DNA recombination"/>
    <property type="evidence" value="ECO:0007669"/>
    <property type="project" value="UniProtKB-KW"/>
</dbReference>
<evidence type="ECO:0000256" key="4">
    <source>
        <dbReference type="ARBA" id="ARBA00022840"/>
    </source>
</evidence>
<dbReference type="GO" id="GO:0005524">
    <property type="term" value="F:ATP binding"/>
    <property type="evidence" value="ECO:0007669"/>
    <property type="project" value="UniProtKB-KW"/>
</dbReference>
<evidence type="ECO:0000256" key="6">
    <source>
        <dbReference type="ARBA" id="ARBA00033319"/>
    </source>
</evidence>
<evidence type="ECO:0000313" key="10">
    <source>
        <dbReference type="Proteomes" id="UP000092668"/>
    </source>
</evidence>
<dbReference type="PANTHER" id="PTHR45900:SF1">
    <property type="entry name" value="MITOCHONDRIAL DNA REPAIR PROTEIN RECA HOMOLOG-RELATED"/>
    <property type="match status" value="1"/>
</dbReference>